<keyword evidence="4 6" id="KW-0378">Hydrolase</keyword>
<name>A0A7M2WX73_9BACT</name>
<evidence type="ECO:0000256" key="6">
    <source>
        <dbReference type="HAMAP-Rule" id="MF_00227"/>
    </source>
</evidence>
<dbReference type="Proteomes" id="UP000593765">
    <property type="component" value="Chromosome"/>
</dbReference>
<dbReference type="GO" id="GO:0001682">
    <property type="term" value="P:tRNA 5'-leader removal"/>
    <property type="evidence" value="ECO:0007669"/>
    <property type="project" value="UniProtKB-UniRule"/>
</dbReference>
<dbReference type="RefSeq" id="WP_206293200.1">
    <property type="nucleotide sequence ID" value="NZ_CP063458.1"/>
</dbReference>
<comment type="catalytic activity">
    <reaction evidence="6">
        <text>Endonucleolytic cleavage of RNA, removing 5'-extranucleotides from tRNA precursor.</text>
        <dbReference type="EC" id="3.1.26.5"/>
    </reaction>
</comment>
<dbReference type="PANTHER" id="PTHR33992">
    <property type="entry name" value="RIBONUCLEASE P PROTEIN COMPONENT"/>
    <property type="match status" value="1"/>
</dbReference>
<sequence length="159" mass="17769">MGKTPHVRPLTPALSPEYSGEGAITRLNLPRKLHLRSKADFDSVFDARTREIRGPIAVHARPNGLTHHRFGMSVSRKVGIAAKRNVIRRRLREAYRLLQHDLPTHFDLVVVVRPHPPLMLAEYQKLLSGAMVKLHAVWGKRVPLPVPVASAKADPTISP</sequence>
<dbReference type="Gene3D" id="3.30.230.10">
    <property type="match status" value="1"/>
</dbReference>
<dbReference type="AlphaFoldDB" id="A0A7M2WX73"/>
<reference evidence="8 9" key="1">
    <citation type="submission" date="2020-10" db="EMBL/GenBank/DDBJ databases">
        <title>Wide distribution of Phycisphaera-like planctomycetes from WD2101 soil group in peatlands and genome analysis of the first cultivated representative.</title>
        <authorList>
            <person name="Dedysh S.N."/>
            <person name="Beletsky A.V."/>
            <person name="Ivanova A."/>
            <person name="Kulichevskaya I.S."/>
            <person name="Suzina N.E."/>
            <person name="Philippov D.A."/>
            <person name="Rakitin A.L."/>
            <person name="Mardanov A.V."/>
            <person name="Ravin N.V."/>
        </authorList>
    </citation>
    <scope>NUCLEOTIDE SEQUENCE [LARGE SCALE GENOMIC DNA]</scope>
    <source>
        <strain evidence="8 9">M1803</strain>
    </source>
</reference>
<comment type="similarity">
    <text evidence="6">Belongs to the RnpA family.</text>
</comment>
<dbReference type="EC" id="3.1.26.5" evidence="6 7"/>
<dbReference type="InterPro" id="IPR020568">
    <property type="entry name" value="Ribosomal_Su5_D2-typ_SF"/>
</dbReference>
<evidence type="ECO:0000313" key="8">
    <source>
        <dbReference type="EMBL" id="QOV90127.1"/>
    </source>
</evidence>
<organism evidence="8 9">
    <name type="scientific">Humisphaera borealis</name>
    <dbReference type="NCBI Taxonomy" id="2807512"/>
    <lineage>
        <taxon>Bacteria</taxon>
        <taxon>Pseudomonadati</taxon>
        <taxon>Planctomycetota</taxon>
        <taxon>Phycisphaerae</taxon>
        <taxon>Tepidisphaerales</taxon>
        <taxon>Tepidisphaeraceae</taxon>
        <taxon>Humisphaera</taxon>
    </lineage>
</organism>
<evidence type="ECO:0000256" key="7">
    <source>
        <dbReference type="NCBIfam" id="TIGR00188"/>
    </source>
</evidence>
<dbReference type="KEGG" id="hbs:IPV69_01775"/>
<dbReference type="HAMAP" id="MF_00227">
    <property type="entry name" value="RNase_P"/>
    <property type="match status" value="1"/>
</dbReference>
<dbReference type="NCBIfam" id="TIGR00188">
    <property type="entry name" value="rnpA"/>
    <property type="match status" value="1"/>
</dbReference>
<keyword evidence="1 6" id="KW-0819">tRNA processing</keyword>
<dbReference type="GO" id="GO:0004526">
    <property type="term" value="F:ribonuclease P activity"/>
    <property type="evidence" value="ECO:0007669"/>
    <property type="project" value="UniProtKB-UniRule"/>
</dbReference>
<keyword evidence="5 6" id="KW-0694">RNA-binding</keyword>
<keyword evidence="3 6" id="KW-0255">Endonuclease</keyword>
<proteinExistence type="inferred from homology"/>
<comment type="subunit">
    <text evidence="6">Consists of a catalytic RNA component (M1 or rnpB) and a protein subunit.</text>
</comment>
<dbReference type="EMBL" id="CP063458">
    <property type="protein sequence ID" value="QOV90127.1"/>
    <property type="molecule type" value="Genomic_DNA"/>
</dbReference>
<dbReference type="GO" id="GO:0042781">
    <property type="term" value="F:3'-tRNA processing endoribonuclease activity"/>
    <property type="evidence" value="ECO:0007669"/>
    <property type="project" value="TreeGrafter"/>
</dbReference>
<dbReference type="GO" id="GO:0000049">
    <property type="term" value="F:tRNA binding"/>
    <property type="evidence" value="ECO:0007669"/>
    <property type="project" value="UniProtKB-UniRule"/>
</dbReference>
<dbReference type="SUPFAM" id="SSF54211">
    <property type="entry name" value="Ribosomal protein S5 domain 2-like"/>
    <property type="match status" value="1"/>
</dbReference>
<evidence type="ECO:0000256" key="1">
    <source>
        <dbReference type="ARBA" id="ARBA00022694"/>
    </source>
</evidence>
<dbReference type="Pfam" id="PF00825">
    <property type="entry name" value="Ribonuclease_P"/>
    <property type="match status" value="1"/>
</dbReference>
<accession>A0A7M2WX73</accession>
<comment type="function">
    <text evidence="6">RNaseP catalyzes the removal of the 5'-leader sequence from pre-tRNA to produce the mature 5'-terminus. It can also cleave other RNA substrates such as 4.5S RNA. The protein component plays an auxiliary but essential role in vivo by binding to the 5'-leader sequence and broadening the substrate specificity of the ribozyme.</text>
</comment>
<protein>
    <recommendedName>
        <fullName evidence="6 7">Ribonuclease P protein component</fullName>
        <shortName evidence="6">RNase P protein</shortName>
        <shortName evidence="6">RNaseP protein</shortName>
        <ecNumber evidence="6 7">3.1.26.5</ecNumber>
    </recommendedName>
    <alternativeName>
        <fullName evidence="6">Protein C5</fullName>
    </alternativeName>
</protein>
<dbReference type="GO" id="GO:0030677">
    <property type="term" value="C:ribonuclease P complex"/>
    <property type="evidence" value="ECO:0007669"/>
    <property type="project" value="TreeGrafter"/>
</dbReference>
<gene>
    <name evidence="6 8" type="primary">rnpA</name>
    <name evidence="8" type="ORF">IPV69_01775</name>
</gene>
<keyword evidence="9" id="KW-1185">Reference proteome</keyword>
<evidence type="ECO:0000256" key="3">
    <source>
        <dbReference type="ARBA" id="ARBA00022759"/>
    </source>
</evidence>
<evidence type="ECO:0000256" key="2">
    <source>
        <dbReference type="ARBA" id="ARBA00022722"/>
    </source>
</evidence>
<evidence type="ECO:0000256" key="5">
    <source>
        <dbReference type="ARBA" id="ARBA00022884"/>
    </source>
</evidence>
<evidence type="ECO:0000256" key="4">
    <source>
        <dbReference type="ARBA" id="ARBA00022801"/>
    </source>
</evidence>
<dbReference type="PANTHER" id="PTHR33992:SF1">
    <property type="entry name" value="RIBONUCLEASE P PROTEIN COMPONENT"/>
    <property type="match status" value="1"/>
</dbReference>
<keyword evidence="2 6" id="KW-0540">Nuclease</keyword>
<dbReference type="InterPro" id="IPR000100">
    <property type="entry name" value="RNase_P"/>
</dbReference>
<evidence type="ECO:0000313" key="9">
    <source>
        <dbReference type="Proteomes" id="UP000593765"/>
    </source>
</evidence>
<dbReference type="InterPro" id="IPR014721">
    <property type="entry name" value="Ribsml_uS5_D2-typ_fold_subgr"/>
</dbReference>